<evidence type="ECO:0000313" key="3">
    <source>
        <dbReference type="Proteomes" id="UP000803884"/>
    </source>
</evidence>
<feature type="transmembrane region" description="Helical" evidence="1">
    <location>
        <begin position="123"/>
        <end position="144"/>
    </location>
</feature>
<gene>
    <name evidence="2" type="ORF">WHR41_00891</name>
</gene>
<evidence type="ECO:0000313" key="2">
    <source>
        <dbReference type="EMBL" id="KAL1590455.1"/>
    </source>
</evidence>
<reference evidence="2 3" key="1">
    <citation type="journal article" date="2020" name="Microbiol. Resour. Announc.">
        <title>Draft Genome Sequence of a Cladosporium Species Isolated from the Mesophotic Ascidian Didemnum maculosum.</title>
        <authorList>
            <person name="Gioti A."/>
            <person name="Siaperas R."/>
            <person name="Nikolaivits E."/>
            <person name="Le Goff G."/>
            <person name="Ouazzani J."/>
            <person name="Kotoulas G."/>
            <person name="Topakas E."/>
        </authorList>
    </citation>
    <scope>NUCLEOTIDE SEQUENCE [LARGE SCALE GENOMIC DNA]</scope>
    <source>
        <strain evidence="2 3">TM138-S3</strain>
    </source>
</reference>
<feature type="transmembrane region" description="Helical" evidence="1">
    <location>
        <begin position="21"/>
        <end position="45"/>
    </location>
</feature>
<dbReference type="AlphaFoldDB" id="A0AB34L5E5"/>
<proteinExistence type="predicted"/>
<keyword evidence="1" id="KW-0812">Transmembrane</keyword>
<evidence type="ECO:0008006" key="4">
    <source>
        <dbReference type="Google" id="ProtNLM"/>
    </source>
</evidence>
<feature type="transmembrane region" description="Helical" evidence="1">
    <location>
        <begin position="91"/>
        <end position="117"/>
    </location>
</feature>
<organism evidence="2 3">
    <name type="scientific">Cladosporium halotolerans</name>
    <dbReference type="NCBI Taxonomy" id="1052096"/>
    <lineage>
        <taxon>Eukaryota</taxon>
        <taxon>Fungi</taxon>
        <taxon>Dikarya</taxon>
        <taxon>Ascomycota</taxon>
        <taxon>Pezizomycotina</taxon>
        <taxon>Dothideomycetes</taxon>
        <taxon>Dothideomycetidae</taxon>
        <taxon>Cladosporiales</taxon>
        <taxon>Cladosporiaceae</taxon>
        <taxon>Cladosporium</taxon>
    </lineage>
</organism>
<keyword evidence="1" id="KW-0472">Membrane</keyword>
<dbReference type="EMBL" id="JAAQHG020000002">
    <property type="protein sequence ID" value="KAL1590455.1"/>
    <property type="molecule type" value="Genomic_DNA"/>
</dbReference>
<sequence length="160" mass="17801">MATSIRDWESRRTHQAWGTGWGSPALMVLVCLVVNVVSLIVSIAVNATVANRRDNDYGYGTGWILMTIAPATSLLWTLIDVVLCHYSVLHPIYYLVEGILLLGMNLSLAIISILFFAWDKASWVPGIFMAISAIVYIGVMYFSARLIHENRKRPQSRGSA</sequence>
<protein>
    <recommendedName>
        <fullName evidence="4">MARVEL domain-containing protein</fullName>
    </recommendedName>
</protein>
<comment type="caution">
    <text evidence="2">The sequence shown here is derived from an EMBL/GenBank/DDBJ whole genome shotgun (WGS) entry which is preliminary data.</text>
</comment>
<evidence type="ECO:0000256" key="1">
    <source>
        <dbReference type="SAM" id="Phobius"/>
    </source>
</evidence>
<keyword evidence="1" id="KW-1133">Transmembrane helix</keyword>
<feature type="transmembrane region" description="Helical" evidence="1">
    <location>
        <begin position="57"/>
        <end position="79"/>
    </location>
</feature>
<dbReference type="Proteomes" id="UP000803884">
    <property type="component" value="Unassembled WGS sequence"/>
</dbReference>
<accession>A0AB34L5E5</accession>
<name>A0AB34L5E5_9PEZI</name>
<dbReference type="RefSeq" id="XP_069233560.1">
    <property type="nucleotide sequence ID" value="XM_069369497.1"/>
</dbReference>
<keyword evidence="3" id="KW-1185">Reference proteome</keyword>
<dbReference type="GeneID" id="96002335"/>